<gene>
    <name evidence="1" type="ORF">AV530_018239</name>
</gene>
<accession>A0A1V4JR62</accession>
<dbReference type="AlphaFoldDB" id="A0A1V4JR62"/>
<keyword evidence="2" id="KW-1185">Reference proteome</keyword>
<dbReference type="EMBL" id="LSYS01006629">
    <property type="protein sequence ID" value="OPJ74689.1"/>
    <property type="molecule type" value="Genomic_DNA"/>
</dbReference>
<sequence length="66" mass="7165">MRRSRHDGAARWAGLCRSPQYCEGQIFSITINNCQSGCPSTIAIFPTLVPNSLKTAALKGLLPFAK</sequence>
<reference evidence="1 2" key="1">
    <citation type="submission" date="2016-02" db="EMBL/GenBank/DDBJ databases">
        <title>Band-tailed pigeon sequencing and assembly.</title>
        <authorList>
            <person name="Soares A.E."/>
            <person name="Novak B.J."/>
            <person name="Rice E.S."/>
            <person name="O'Connell B."/>
            <person name="Chang D."/>
            <person name="Weber S."/>
            <person name="Shapiro B."/>
        </authorList>
    </citation>
    <scope>NUCLEOTIDE SEQUENCE [LARGE SCALE GENOMIC DNA]</scope>
    <source>
        <strain evidence="1">BTP2013</strain>
        <tissue evidence="1">Blood</tissue>
    </source>
</reference>
<proteinExistence type="predicted"/>
<evidence type="ECO:0000313" key="2">
    <source>
        <dbReference type="Proteomes" id="UP000190648"/>
    </source>
</evidence>
<name>A0A1V4JR62_PATFA</name>
<dbReference type="Proteomes" id="UP000190648">
    <property type="component" value="Unassembled WGS sequence"/>
</dbReference>
<evidence type="ECO:0000313" key="1">
    <source>
        <dbReference type="EMBL" id="OPJ74689.1"/>
    </source>
</evidence>
<organism evidence="1 2">
    <name type="scientific">Patagioenas fasciata monilis</name>
    <dbReference type="NCBI Taxonomy" id="372326"/>
    <lineage>
        <taxon>Eukaryota</taxon>
        <taxon>Metazoa</taxon>
        <taxon>Chordata</taxon>
        <taxon>Craniata</taxon>
        <taxon>Vertebrata</taxon>
        <taxon>Euteleostomi</taxon>
        <taxon>Archelosauria</taxon>
        <taxon>Archosauria</taxon>
        <taxon>Dinosauria</taxon>
        <taxon>Saurischia</taxon>
        <taxon>Theropoda</taxon>
        <taxon>Coelurosauria</taxon>
        <taxon>Aves</taxon>
        <taxon>Neognathae</taxon>
        <taxon>Neoaves</taxon>
        <taxon>Columbimorphae</taxon>
        <taxon>Columbiformes</taxon>
        <taxon>Columbidae</taxon>
        <taxon>Patagioenas</taxon>
    </lineage>
</organism>
<comment type="caution">
    <text evidence="1">The sequence shown here is derived from an EMBL/GenBank/DDBJ whole genome shotgun (WGS) entry which is preliminary data.</text>
</comment>
<protein>
    <submittedName>
        <fullName evidence="1">Uncharacterized protein</fullName>
    </submittedName>
</protein>